<comment type="caution">
    <text evidence="1">The sequence shown here is derived from an EMBL/GenBank/DDBJ whole genome shotgun (WGS) entry which is preliminary data.</text>
</comment>
<dbReference type="STRING" id="101091.A0A1C7N0Y7"/>
<accession>A0A1C7N0Y7</accession>
<reference evidence="1 2" key="1">
    <citation type="submission" date="2016-03" db="EMBL/GenBank/DDBJ databases">
        <title>Choanephora cucurbitarum.</title>
        <authorList>
            <person name="Min B."/>
            <person name="Park H."/>
            <person name="Park J.-H."/>
            <person name="Shin H.-D."/>
            <person name="Choi I.-G."/>
        </authorList>
    </citation>
    <scope>NUCLEOTIDE SEQUENCE [LARGE SCALE GENOMIC DNA]</scope>
    <source>
        <strain evidence="1 2">KUS-F28377</strain>
    </source>
</reference>
<dbReference type="InterPro" id="IPR021109">
    <property type="entry name" value="Peptidase_aspartic_dom_sf"/>
</dbReference>
<dbReference type="InParanoid" id="A0A1C7N0Y7"/>
<proteinExistence type="predicted"/>
<keyword evidence="2" id="KW-1185">Reference proteome</keyword>
<dbReference type="OrthoDB" id="2277465at2759"/>
<name>A0A1C7N0Y7_9FUNG</name>
<evidence type="ECO:0000313" key="1">
    <source>
        <dbReference type="EMBL" id="OBZ81004.1"/>
    </source>
</evidence>
<dbReference type="EMBL" id="LUGH01001531">
    <property type="protein sequence ID" value="OBZ81004.1"/>
    <property type="molecule type" value="Genomic_DNA"/>
</dbReference>
<evidence type="ECO:0000313" key="2">
    <source>
        <dbReference type="Proteomes" id="UP000093000"/>
    </source>
</evidence>
<dbReference type="Gene3D" id="2.40.70.10">
    <property type="entry name" value="Acid Proteases"/>
    <property type="match status" value="1"/>
</dbReference>
<feature type="non-terminal residue" evidence="1">
    <location>
        <position position="232"/>
    </location>
</feature>
<dbReference type="AlphaFoldDB" id="A0A1C7N0Y7"/>
<protein>
    <submittedName>
        <fullName evidence="1">Uncharacterized protein</fullName>
    </submittedName>
</protein>
<dbReference type="Pfam" id="PF13650">
    <property type="entry name" value="Asp_protease_2"/>
    <property type="match status" value="1"/>
</dbReference>
<dbReference type="SUPFAM" id="SSF50630">
    <property type="entry name" value="Acid proteases"/>
    <property type="match status" value="1"/>
</dbReference>
<sequence length="232" mass="25013">MVTPSSSNVKTSSLNAIDSAATEPDYDRSFSIKSTSHNKVVDSSSYVSSTSVSNVSHNEVTHITPGTIHECENALSYQNTSLSTSVNMKDTSGNSTCVPLELMPITTQLVSLILNTVVSCNLPLYHGVDTSLNGLPLDIHILIDSGASENYISPKISDTKAGMHHHVHGREVETAGGNTSPITDRVVFSLNLQGHSSPVSAFVFDTKFDVILGRSWLKSHTPKANWLDDSWI</sequence>
<dbReference type="Proteomes" id="UP000093000">
    <property type="component" value="Unassembled WGS sequence"/>
</dbReference>
<gene>
    <name evidence="1" type="ORF">A0J61_10947</name>
</gene>
<organism evidence="1 2">
    <name type="scientific">Choanephora cucurbitarum</name>
    <dbReference type="NCBI Taxonomy" id="101091"/>
    <lineage>
        <taxon>Eukaryota</taxon>
        <taxon>Fungi</taxon>
        <taxon>Fungi incertae sedis</taxon>
        <taxon>Mucoromycota</taxon>
        <taxon>Mucoromycotina</taxon>
        <taxon>Mucoromycetes</taxon>
        <taxon>Mucorales</taxon>
        <taxon>Mucorineae</taxon>
        <taxon>Choanephoraceae</taxon>
        <taxon>Choanephoroideae</taxon>
        <taxon>Choanephora</taxon>
    </lineage>
</organism>
<dbReference type="CDD" id="cd00303">
    <property type="entry name" value="retropepsin_like"/>
    <property type="match status" value="1"/>
</dbReference>